<evidence type="ECO:0000313" key="7">
    <source>
        <dbReference type="Proteomes" id="UP000297258"/>
    </source>
</evidence>
<dbReference type="InterPro" id="IPR036820">
    <property type="entry name" value="Archease_dom_sf"/>
</dbReference>
<evidence type="ECO:0000256" key="3">
    <source>
        <dbReference type="ARBA" id="ARBA00022723"/>
    </source>
</evidence>
<keyword evidence="4" id="KW-0106">Calcium</keyword>
<dbReference type="OrthoDB" id="9788587at2"/>
<accession>A0A4Y9T262</accession>
<dbReference type="Gene3D" id="3.55.10.10">
    <property type="entry name" value="Archease domain"/>
    <property type="match status" value="1"/>
</dbReference>
<evidence type="ECO:0000313" key="6">
    <source>
        <dbReference type="EMBL" id="TFW33576.1"/>
    </source>
</evidence>
<keyword evidence="2" id="KW-0819">tRNA processing</keyword>
<evidence type="ECO:0000256" key="1">
    <source>
        <dbReference type="ARBA" id="ARBA00007963"/>
    </source>
</evidence>
<comment type="caution">
    <text evidence="6">The sequence shown here is derived from an EMBL/GenBank/DDBJ whole genome shotgun (WGS) entry which is preliminary data.</text>
</comment>
<feature type="domain" description="Archease" evidence="5">
    <location>
        <begin position="10"/>
        <end position="68"/>
    </location>
</feature>
<evidence type="ECO:0000256" key="2">
    <source>
        <dbReference type="ARBA" id="ARBA00022694"/>
    </source>
</evidence>
<sequence>MLEPDHVAAWEHFPHDADIGIRGKGATCLASFEQAALGLTAIVTPLQKVRAPDAIQIACPSSGDSEFLFLEPIDLARHAPAALPRGPILSGLKVAQHADRSWRAQCVVRVS</sequence>
<dbReference type="Proteomes" id="UP000297258">
    <property type="component" value="Unassembled WGS sequence"/>
</dbReference>
<dbReference type="AlphaFoldDB" id="A0A4Y9T262"/>
<reference evidence="6 7" key="1">
    <citation type="submission" date="2019-03" db="EMBL/GenBank/DDBJ databases">
        <title>Draft genome of Massilia hortus sp. nov., a novel bacterial species of the Oxalobacteraceae family.</title>
        <authorList>
            <person name="Peta V."/>
            <person name="Raths R."/>
            <person name="Bucking H."/>
        </authorList>
    </citation>
    <scope>NUCLEOTIDE SEQUENCE [LARGE SCALE GENOMIC DNA]</scope>
    <source>
        <strain evidence="6 7">ONC3</strain>
    </source>
</reference>
<keyword evidence="7" id="KW-1185">Reference proteome</keyword>
<evidence type="ECO:0000259" key="5">
    <source>
        <dbReference type="Pfam" id="PF01951"/>
    </source>
</evidence>
<protein>
    <submittedName>
        <fullName evidence="6">Archease</fullName>
    </submittedName>
</protein>
<keyword evidence="3" id="KW-0479">Metal-binding</keyword>
<proteinExistence type="inferred from homology"/>
<organism evidence="6 7">
    <name type="scientific">Massilia horti</name>
    <dbReference type="NCBI Taxonomy" id="2562153"/>
    <lineage>
        <taxon>Bacteria</taxon>
        <taxon>Pseudomonadati</taxon>
        <taxon>Pseudomonadota</taxon>
        <taxon>Betaproteobacteria</taxon>
        <taxon>Burkholderiales</taxon>
        <taxon>Oxalobacteraceae</taxon>
        <taxon>Telluria group</taxon>
        <taxon>Massilia</taxon>
    </lineage>
</organism>
<dbReference type="SUPFAM" id="SSF69819">
    <property type="entry name" value="MTH1598-like"/>
    <property type="match status" value="1"/>
</dbReference>
<dbReference type="GO" id="GO:0046872">
    <property type="term" value="F:metal ion binding"/>
    <property type="evidence" value="ECO:0007669"/>
    <property type="project" value="UniProtKB-KW"/>
</dbReference>
<comment type="similarity">
    <text evidence="1">Belongs to the archease family.</text>
</comment>
<name>A0A4Y9T262_9BURK</name>
<gene>
    <name evidence="6" type="ORF">E4O92_06145</name>
</gene>
<dbReference type="GO" id="GO:0008033">
    <property type="term" value="P:tRNA processing"/>
    <property type="evidence" value="ECO:0007669"/>
    <property type="project" value="UniProtKB-KW"/>
</dbReference>
<dbReference type="RefSeq" id="WP_135188875.1">
    <property type="nucleotide sequence ID" value="NZ_SPUM01000038.1"/>
</dbReference>
<dbReference type="InterPro" id="IPR023572">
    <property type="entry name" value="Archease_dom"/>
</dbReference>
<dbReference type="EMBL" id="SPUM01000038">
    <property type="protein sequence ID" value="TFW33576.1"/>
    <property type="molecule type" value="Genomic_DNA"/>
</dbReference>
<dbReference type="Pfam" id="PF01951">
    <property type="entry name" value="Archease"/>
    <property type="match status" value="1"/>
</dbReference>
<evidence type="ECO:0000256" key="4">
    <source>
        <dbReference type="ARBA" id="ARBA00022837"/>
    </source>
</evidence>